<evidence type="ECO:0000256" key="1">
    <source>
        <dbReference type="ARBA" id="ARBA00022741"/>
    </source>
</evidence>
<dbReference type="PROSITE" id="PS00675">
    <property type="entry name" value="SIGMA54_INTERACT_1"/>
    <property type="match status" value="1"/>
</dbReference>
<dbReference type="FunFam" id="3.40.50.300:FF:000006">
    <property type="entry name" value="DNA-binding transcriptional regulator NtrC"/>
    <property type="match status" value="1"/>
</dbReference>
<dbReference type="SUPFAM" id="SSF52540">
    <property type="entry name" value="P-loop containing nucleoside triphosphate hydrolases"/>
    <property type="match status" value="1"/>
</dbReference>
<dbReference type="InterPro" id="IPR001789">
    <property type="entry name" value="Sig_transdc_resp-reg_receiver"/>
</dbReference>
<gene>
    <name evidence="9" type="ORF">MARGE09_P1427</name>
</gene>
<evidence type="ECO:0000256" key="3">
    <source>
        <dbReference type="ARBA" id="ARBA00023015"/>
    </source>
</evidence>
<dbReference type="PANTHER" id="PTHR32071">
    <property type="entry name" value="TRANSCRIPTIONAL REGULATORY PROTEIN"/>
    <property type="match status" value="1"/>
</dbReference>
<dbReference type="RefSeq" id="WP_255711900.1">
    <property type="nucleotide sequence ID" value="NZ_AP023086.1"/>
</dbReference>
<dbReference type="InterPro" id="IPR009057">
    <property type="entry name" value="Homeodomain-like_sf"/>
</dbReference>
<dbReference type="InterPro" id="IPR002197">
    <property type="entry name" value="HTH_Fis"/>
</dbReference>
<evidence type="ECO:0000256" key="4">
    <source>
        <dbReference type="ARBA" id="ARBA00023125"/>
    </source>
</evidence>
<dbReference type="InterPro" id="IPR003593">
    <property type="entry name" value="AAA+_ATPase"/>
</dbReference>
<dbReference type="SUPFAM" id="SSF52172">
    <property type="entry name" value="CheY-like"/>
    <property type="match status" value="1"/>
</dbReference>
<dbReference type="SMART" id="SM00382">
    <property type="entry name" value="AAA"/>
    <property type="match status" value="1"/>
</dbReference>
<dbReference type="Pfam" id="PF02954">
    <property type="entry name" value="HTH_8"/>
    <property type="match status" value="1"/>
</dbReference>
<dbReference type="Gene3D" id="3.40.50.300">
    <property type="entry name" value="P-loop containing nucleotide triphosphate hydrolases"/>
    <property type="match status" value="1"/>
</dbReference>
<dbReference type="PRINTS" id="PR01590">
    <property type="entry name" value="HTHFIS"/>
</dbReference>
<dbReference type="InterPro" id="IPR058031">
    <property type="entry name" value="AAA_lid_NorR"/>
</dbReference>
<dbReference type="Gene3D" id="1.10.8.60">
    <property type="match status" value="1"/>
</dbReference>
<dbReference type="SMART" id="SM00448">
    <property type="entry name" value="REC"/>
    <property type="match status" value="1"/>
</dbReference>
<keyword evidence="10" id="KW-1185">Reference proteome</keyword>
<evidence type="ECO:0000256" key="5">
    <source>
        <dbReference type="ARBA" id="ARBA00023163"/>
    </source>
</evidence>
<dbReference type="PROSITE" id="PS50110">
    <property type="entry name" value="RESPONSE_REGULATORY"/>
    <property type="match status" value="1"/>
</dbReference>
<reference evidence="9 10" key="1">
    <citation type="journal article" date="2022" name="IScience">
        <title>An ultrasensitive nanofiber-based assay for enzymatic hydrolysis and deep-sea microbial degradation of cellulose.</title>
        <authorList>
            <person name="Tsudome M."/>
            <person name="Tachioka M."/>
            <person name="Miyazaki M."/>
            <person name="Uchimura K."/>
            <person name="Tsuda M."/>
            <person name="Takaki Y."/>
            <person name="Deguchi S."/>
        </authorList>
    </citation>
    <scope>NUCLEOTIDE SEQUENCE [LARGE SCALE GENOMIC DNA]</scope>
    <source>
        <strain evidence="9 10">GE09</strain>
    </source>
</reference>
<dbReference type="GO" id="GO:0005524">
    <property type="term" value="F:ATP binding"/>
    <property type="evidence" value="ECO:0007669"/>
    <property type="project" value="UniProtKB-KW"/>
</dbReference>
<keyword evidence="6" id="KW-0597">Phosphoprotein</keyword>
<dbReference type="InterPro" id="IPR027417">
    <property type="entry name" value="P-loop_NTPase"/>
</dbReference>
<dbReference type="InterPro" id="IPR025662">
    <property type="entry name" value="Sigma_54_int_dom_ATP-bd_1"/>
</dbReference>
<sequence>MKILVVDDDTEFCEAAAMMLNLLQHEVLTAHSLSDALNCLEENLSGKNPIEHVLLDFMLPDGSGLHLIDVAQKFSSAPFITLVTGHPSVKQMVSSLAGPNVNYILKPVNKQNLEAALLGQNTNAQQYEDFGVTRHFDCLVGESLAMQQLYTMIERVSKTHANVMLMGESGTGKEVVANAIHNASQPKGKLIASNCGAFSRDLIGSELFGHEKGAFTGAINRKVGVFEQAQDGTLFLDEITEMPIDYQPNLLRALETQQIVRVGGAKEIPVNCRVISATNRSEQEIAEKQVLREDIYFRLAVFPIRIPPLRERKEDIPSLSQLFLAQLNHQHSTAYTLSEAQVDRLIAYDWPGNVRELKHAIHRAYIMADPGSQEVSLPQSFASPFTKNSTNGNNPLVPGQRIDDVERELIKVTLEQLGGDKPQAAKMLGISLKTLYNRLNKYGDCENDPTA</sequence>
<feature type="domain" description="Sigma-54 factor interaction" evidence="7">
    <location>
        <begin position="139"/>
        <end position="366"/>
    </location>
</feature>
<dbReference type="Proteomes" id="UP001320119">
    <property type="component" value="Chromosome"/>
</dbReference>
<dbReference type="CDD" id="cd00009">
    <property type="entry name" value="AAA"/>
    <property type="match status" value="1"/>
</dbReference>
<dbReference type="InterPro" id="IPR002078">
    <property type="entry name" value="Sigma_54_int"/>
</dbReference>
<dbReference type="PROSITE" id="PS50045">
    <property type="entry name" value="SIGMA54_INTERACT_4"/>
    <property type="match status" value="1"/>
</dbReference>
<evidence type="ECO:0000259" key="7">
    <source>
        <dbReference type="PROSITE" id="PS50045"/>
    </source>
</evidence>
<dbReference type="PROSITE" id="PS00688">
    <property type="entry name" value="SIGMA54_INTERACT_3"/>
    <property type="match status" value="1"/>
</dbReference>
<dbReference type="EMBL" id="AP023086">
    <property type="protein sequence ID" value="BCD97226.1"/>
    <property type="molecule type" value="Genomic_DNA"/>
</dbReference>
<proteinExistence type="predicted"/>
<evidence type="ECO:0000313" key="10">
    <source>
        <dbReference type="Proteomes" id="UP001320119"/>
    </source>
</evidence>
<feature type="modified residue" description="4-aspartylphosphate" evidence="6">
    <location>
        <position position="56"/>
    </location>
</feature>
<organism evidence="9 10">
    <name type="scientific">Marinagarivorans cellulosilyticus</name>
    <dbReference type="NCBI Taxonomy" id="2721545"/>
    <lineage>
        <taxon>Bacteria</taxon>
        <taxon>Pseudomonadati</taxon>
        <taxon>Pseudomonadota</taxon>
        <taxon>Gammaproteobacteria</taxon>
        <taxon>Cellvibrionales</taxon>
        <taxon>Cellvibrionaceae</taxon>
        <taxon>Marinagarivorans</taxon>
    </lineage>
</organism>
<keyword evidence="5" id="KW-0804">Transcription</keyword>
<keyword evidence="4" id="KW-0238">DNA-binding</keyword>
<dbReference type="InterPro" id="IPR011006">
    <property type="entry name" value="CheY-like_superfamily"/>
</dbReference>
<dbReference type="AlphaFoldDB" id="A0AAN1WGM1"/>
<dbReference type="CDD" id="cd00156">
    <property type="entry name" value="REC"/>
    <property type="match status" value="1"/>
</dbReference>
<evidence type="ECO:0000259" key="8">
    <source>
        <dbReference type="PROSITE" id="PS50110"/>
    </source>
</evidence>
<dbReference type="GO" id="GO:0000160">
    <property type="term" value="P:phosphorelay signal transduction system"/>
    <property type="evidence" value="ECO:0007669"/>
    <property type="project" value="InterPro"/>
</dbReference>
<protein>
    <recommendedName>
        <fullName evidence="11">Sigma-54-dependent Fis family transcriptional regulator</fullName>
    </recommendedName>
</protein>
<evidence type="ECO:0008006" key="11">
    <source>
        <dbReference type="Google" id="ProtNLM"/>
    </source>
</evidence>
<dbReference type="KEGG" id="marq:MARGE09_P1427"/>
<name>A0AAN1WGM1_9GAMM</name>
<evidence type="ECO:0000256" key="2">
    <source>
        <dbReference type="ARBA" id="ARBA00022840"/>
    </source>
</evidence>
<dbReference type="SUPFAM" id="SSF46689">
    <property type="entry name" value="Homeodomain-like"/>
    <property type="match status" value="1"/>
</dbReference>
<evidence type="ECO:0000256" key="6">
    <source>
        <dbReference type="PROSITE-ProRule" id="PRU00169"/>
    </source>
</evidence>
<dbReference type="PANTHER" id="PTHR32071:SF117">
    <property type="entry name" value="PTS-DEPENDENT DIHYDROXYACETONE KINASE OPERON REGULATORY PROTEIN-RELATED"/>
    <property type="match status" value="1"/>
</dbReference>
<keyword evidence="3" id="KW-0805">Transcription regulation</keyword>
<dbReference type="GO" id="GO:0006355">
    <property type="term" value="P:regulation of DNA-templated transcription"/>
    <property type="evidence" value="ECO:0007669"/>
    <property type="project" value="InterPro"/>
</dbReference>
<dbReference type="Gene3D" id="3.40.50.2300">
    <property type="match status" value="1"/>
</dbReference>
<accession>A0AAN1WGM1</accession>
<dbReference type="GO" id="GO:0043565">
    <property type="term" value="F:sequence-specific DNA binding"/>
    <property type="evidence" value="ECO:0007669"/>
    <property type="project" value="InterPro"/>
</dbReference>
<dbReference type="InterPro" id="IPR025944">
    <property type="entry name" value="Sigma_54_int_dom_CS"/>
</dbReference>
<keyword evidence="1" id="KW-0547">Nucleotide-binding</keyword>
<dbReference type="Pfam" id="PF00072">
    <property type="entry name" value="Response_reg"/>
    <property type="match status" value="1"/>
</dbReference>
<feature type="domain" description="Response regulatory" evidence="8">
    <location>
        <begin position="2"/>
        <end position="121"/>
    </location>
</feature>
<keyword evidence="2" id="KW-0067">ATP-binding</keyword>
<evidence type="ECO:0000313" key="9">
    <source>
        <dbReference type="EMBL" id="BCD97226.1"/>
    </source>
</evidence>
<dbReference type="Pfam" id="PF25601">
    <property type="entry name" value="AAA_lid_14"/>
    <property type="match status" value="1"/>
</dbReference>
<dbReference type="Pfam" id="PF00158">
    <property type="entry name" value="Sigma54_activat"/>
    <property type="match status" value="1"/>
</dbReference>
<dbReference type="Gene3D" id="1.10.10.60">
    <property type="entry name" value="Homeodomain-like"/>
    <property type="match status" value="1"/>
</dbReference>